<comment type="caution">
    <text evidence="10">The sequence shown here is derived from an EMBL/GenBank/DDBJ whole genome shotgun (WGS) entry which is preliminary data.</text>
</comment>
<dbReference type="PANTHER" id="PTHR32546:SF16">
    <property type="entry name" value="G-PROTEIN COUPLED RECEPTOR CG31760-RELATED"/>
    <property type="match status" value="1"/>
</dbReference>
<keyword evidence="4" id="KW-0297">G-protein coupled receptor</keyword>
<accession>A0A484BY16</accession>
<reference evidence="10 11" key="1">
    <citation type="journal article" date="2019" name="J. Hered.">
        <title>An Improved Genome Assembly for Drosophila navojoa, the Basal Species in the mojavensis Cluster.</title>
        <authorList>
            <person name="Vanderlinde T."/>
            <person name="Dupim E.G."/>
            <person name="Nazario-Yepiz N.O."/>
            <person name="Carvalho A.B."/>
        </authorList>
    </citation>
    <scope>NUCLEOTIDE SEQUENCE [LARGE SCALE GENOMIC DNA]</scope>
    <source>
        <strain evidence="10">Navoj_Jal97</strain>
        <tissue evidence="10">Whole organism</tissue>
    </source>
</reference>
<keyword evidence="9" id="KW-0812">Transmembrane</keyword>
<keyword evidence="11" id="KW-1185">Reference proteome</keyword>
<evidence type="ECO:0008006" key="12">
    <source>
        <dbReference type="Google" id="ProtNLM"/>
    </source>
</evidence>
<dbReference type="InterPro" id="IPR043458">
    <property type="entry name" value="GPR158/179"/>
</dbReference>
<evidence type="ECO:0000256" key="2">
    <source>
        <dbReference type="ARBA" id="ARBA00007242"/>
    </source>
</evidence>
<dbReference type="Proteomes" id="UP000295192">
    <property type="component" value="Unassembled WGS sequence"/>
</dbReference>
<evidence type="ECO:0000313" key="11">
    <source>
        <dbReference type="Proteomes" id="UP000295192"/>
    </source>
</evidence>
<dbReference type="EMBL" id="LSRL02000001">
    <property type="protein sequence ID" value="TDG53553.1"/>
    <property type="molecule type" value="Genomic_DNA"/>
</dbReference>
<evidence type="ECO:0000256" key="9">
    <source>
        <dbReference type="SAM" id="Phobius"/>
    </source>
</evidence>
<dbReference type="OMA" id="EYINCAR"/>
<evidence type="ECO:0000256" key="6">
    <source>
        <dbReference type="ARBA" id="ARBA00023180"/>
    </source>
</evidence>
<name>A0A484BY16_DRONA</name>
<sequence length="547" mass="59799">MLNAGKRRTLAAALNDSCQQLQQQQQQQHRRQQLVAGVTKQLLLLLLLLLLAVEHAKATTATATTTATQPTGTAAATATTATTTTTAAATATASAATSTSFAWPGSTAAQGDPFKNILRIGDGNIVTRSAIEQSLVTIHDIATENLGTLCISQLYRPLQVPLNSERFESSRQKADLAASILQEVGIIRHGGLSDALAKGLLTDEYINGARILALNLTNGAVQSYVWWVKGGHDKLTETQRYEEDGLQIGKKPAHSYPWFDDESSTPTLRSPKFAPSPPNNYYKGWWTYPYFSCSLSRWLVSYSIAIPPSGRHGLRGFISVDIDVSSLRVNQCDALPYRFSSSSSSSSTPPHLLRQSTVRRATAATVAASYDVESIRDLQAFHSSHKCHRASMVCDYRQPSSESTTISGAKLLPGMISGSSSSWSRGAYQCLCKRGYYSLRHPDGFNGTIMEIAWQEHQDNISNYYTDVFKCLPCAPGCDTCTGPEPCLANYHWPFRISLLTISIGCACGTLVLLCYLFKHRRVKVFKVASPIFLMITLIGCAIMYLE</sequence>
<evidence type="ECO:0000256" key="1">
    <source>
        <dbReference type="ARBA" id="ARBA00004651"/>
    </source>
</evidence>
<keyword evidence="9" id="KW-0472">Membrane</keyword>
<evidence type="ECO:0000256" key="8">
    <source>
        <dbReference type="SAM" id="MobiDB-lite"/>
    </source>
</evidence>
<gene>
    <name evidence="10" type="ORF">AWZ03_000368</name>
</gene>
<evidence type="ECO:0000256" key="4">
    <source>
        <dbReference type="ARBA" id="ARBA00023040"/>
    </source>
</evidence>
<comment type="similarity">
    <text evidence="2">Belongs to the G-protein coupled receptor 3 family.</text>
</comment>
<feature type="region of interest" description="Disordered" evidence="8">
    <location>
        <begin position="61"/>
        <end position="82"/>
    </location>
</feature>
<evidence type="ECO:0000313" key="10">
    <source>
        <dbReference type="EMBL" id="TDG53553.1"/>
    </source>
</evidence>
<keyword evidence="3" id="KW-1003">Cell membrane</keyword>
<dbReference type="GO" id="GO:0005886">
    <property type="term" value="C:plasma membrane"/>
    <property type="evidence" value="ECO:0007669"/>
    <property type="project" value="UniProtKB-SubCell"/>
</dbReference>
<organism evidence="10 11">
    <name type="scientific">Drosophila navojoa</name>
    <name type="common">Fruit fly</name>
    <dbReference type="NCBI Taxonomy" id="7232"/>
    <lineage>
        <taxon>Eukaryota</taxon>
        <taxon>Metazoa</taxon>
        <taxon>Ecdysozoa</taxon>
        <taxon>Arthropoda</taxon>
        <taxon>Hexapoda</taxon>
        <taxon>Insecta</taxon>
        <taxon>Pterygota</taxon>
        <taxon>Neoptera</taxon>
        <taxon>Endopterygota</taxon>
        <taxon>Diptera</taxon>
        <taxon>Brachycera</taxon>
        <taxon>Muscomorpha</taxon>
        <taxon>Ephydroidea</taxon>
        <taxon>Drosophilidae</taxon>
        <taxon>Drosophila</taxon>
    </lineage>
</organism>
<keyword evidence="5" id="KW-0675">Receptor</keyword>
<protein>
    <recommendedName>
        <fullName evidence="12">G-protein coupled receptors family 3 profile domain-containing protein</fullName>
    </recommendedName>
</protein>
<keyword evidence="6" id="KW-0325">Glycoprotein</keyword>
<keyword evidence="7" id="KW-0807">Transducer</keyword>
<comment type="subcellular location">
    <subcellularLocation>
        <location evidence="1">Cell membrane</location>
        <topology evidence="1">Multi-pass membrane protein</topology>
    </subcellularLocation>
</comment>
<dbReference type="OrthoDB" id="2129233at2759"/>
<proteinExistence type="inferred from homology"/>
<feature type="transmembrane region" description="Helical" evidence="9">
    <location>
        <begin position="497"/>
        <end position="518"/>
    </location>
</feature>
<dbReference type="Gene3D" id="3.30.450.20">
    <property type="entry name" value="PAS domain"/>
    <property type="match status" value="1"/>
</dbReference>
<keyword evidence="9" id="KW-1133">Transmembrane helix</keyword>
<evidence type="ECO:0000256" key="5">
    <source>
        <dbReference type="ARBA" id="ARBA00023170"/>
    </source>
</evidence>
<feature type="transmembrane region" description="Helical" evidence="9">
    <location>
        <begin position="525"/>
        <end position="546"/>
    </location>
</feature>
<evidence type="ECO:0000256" key="3">
    <source>
        <dbReference type="ARBA" id="ARBA00022475"/>
    </source>
</evidence>
<dbReference type="AlphaFoldDB" id="A0A484BY16"/>
<dbReference type="PANTHER" id="PTHR32546">
    <property type="entry name" value="G-PROTEIN COUPLED RECEPTOR 158-RELATED"/>
    <property type="match status" value="1"/>
</dbReference>
<dbReference type="GO" id="GO:0004930">
    <property type="term" value="F:G protein-coupled receptor activity"/>
    <property type="evidence" value="ECO:0007669"/>
    <property type="project" value="UniProtKB-KW"/>
</dbReference>
<evidence type="ECO:0000256" key="7">
    <source>
        <dbReference type="ARBA" id="ARBA00023224"/>
    </source>
</evidence>